<name>A0A9Q3IUD5_9BASI</name>
<reference evidence="2" key="1">
    <citation type="submission" date="2021-03" db="EMBL/GenBank/DDBJ databases">
        <title>Draft genome sequence of rust myrtle Austropuccinia psidii MF-1, a brazilian biotype.</title>
        <authorList>
            <person name="Quecine M.C."/>
            <person name="Pachon D.M.R."/>
            <person name="Bonatelli M.L."/>
            <person name="Correr F.H."/>
            <person name="Franceschini L.M."/>
            <person name="Leite T.F."/>
            <person name="Margarido G.R.A."/>
            <person name="Almeida C.A."/>
            <person name="Ferrarezi J.A."/>
            <person name="Labate C.A."/>
        </authorList>
    </citation>
    <scope>NUCLEOTIDE SEQUENCE</scope>
    <source>
        <strain evidence="2">MF-1</strain>
    </source>
</reference>
<feature type="region of interest" description="Disordered" evidence="1">
    <location>
        <begin position="1"/>
        <end position="26"/>
    </location>
</feature>
<protein>
    <submittedName>
        <fullName evidence="2">Uncharacterized protein</fullName>
    </submittedName>
</protein>
<proteinExistence type="predicted"/>
<comment type="caution">
    <text evidence="2">The sequence shown here is derived from an EMBL/GenBank/DDBJ whole genome shotgun (WGS) entry which is preliminary data.</text>
</comment>
<evidence type="ECO:0000256" key="1">
    <source>
        <dbReference type="SAM" id="MobiDB-lite"/>
    </source>
</evidence>
<dbReference type="EMBL" id="AVOT02055876">
    <property type="protein sequence ID" value="MBW0550335.1"/>
    <property type="molecule type" value="Genomic_DNA"/>
</dbReference>
<keyword evidence="3" id="KW-1185">Reference proteome</keyword>
<feature type="compositionally biased region" description="Basic and acidic residues" evidence="1">
    <location>
        <begin position="1"/>
        <end position="12"/>
    </location>
</feature>
<feature type="compositionally biased region" description="Acidic residues" evidence="1">
    <location>
        <begin position="13"/>
        <end position="26"/>
    </location>
</feature>
<evidence type="ECO:0000313" key="2">
    <source>
        <dbReference type="EMBL" id="MBW0550335.1"/>
    </source>
</evidence>
<dbReference type="AlphaFoldDB" id="A0A9Q3IUD5"/>
<evidence type="ECO:0000313" key="3">
    <source>
        <dbReference type="Proteomes" id="UP000765509"/>
    </source>
</evidence>
<gene>
    <name evidence="2" type="ORF">O181_090050</name>
</gene>
<sequence length="205" mass="22790">MRGDEQVLRKGDNEEDGDESNIGLDDDDLKLGQGVGGGLMSQGSIQIFCNVMLTVIIPTGASRLPTDLSSAKNGCLKASQWLTLYTLFMPLVILDMYIEGKGTIHVESNRGRFLQNTGDLIQCLQTACTRVLRDGHVERFYNAYSRYTVTSRQLFNNPRVKPNQHYALHIPEELKIWGLLMGVAEFPGERMIGILQKISTNGKIG</sequence>
<organism evidence="2 3">
    <name type="scientific">Austropuccinia psidii MF-1</name>
    <dbReference type="NCBI Taxonomy" id="1389203"/>
    <lineage>
        <taxon>Eukaryota</taxon>
        <taxon>Fungi</taxon>
        <taxon>Dikarya</taxon>
        <taxon>Basidiomycota</taxon>
        <taxon>Pucciniomycotina</taxon>
        <taxon>Pucciniomycetes</taxon>
        <taxon>Pucciniales</taxon>
        <taxon>Sphaerophragmiaceae</taxon>
        <taxon>Austropuccinia</taxon>
    </lineage>
</organism>
<dbReference type="Proteomes" id="UP000765509">
    <property type="component" value="Unassembled WGS sequence"/>
</dbReference>
<dbReference type="OrthoDB" id="2506124at2759"/>
<accession>A0A9Q3IUD5</accession>